<name>A0AAF5D7A8_STRER</name>
<comment type="similarity">
    <text evidence="6">Belongs to the dispatched family.</text>
</comment>
<feature type="domain" description="SSD" evidence="8">
    <location>
        <begin position="1628"/>
        <end position="1750"/>
    </location>
</feature>
<feature type="transmembrane region" description="Helical" evidence="7">
    <location>
        <begin position="1791"/>
        <end position="1809"/>
    </location>
</feature>
<dbReference type="AlphaFoldDB" id="A0AAF5D7A8"/>
<dbReference type="InterPro" id="IPR029312">
    <property type="entry name" value="FANCI_HD2"/>
</dbReference>
<dbReference type="InterPro" id="IPR053958">
    <property type="entry name" value="HMGCR/SNAP/NPC1-like_SSD"/>
</dbReference>
<feature type="transmembrane region" description="Helical" evidence="7">
    <location>
        <begin position="2153"/>
        <end position="2176"/>
    </location>
</feature>
<feature type="transmembrane region" description="Helical" evidence="7">
    <location>
        <begin position="1728"/>
        <end position="1750"/>
    </location>
</feature>
<keyword evidence="9" id="KW-1185">Reference proteome</keyword>
<dbReference type="GO" id="GO:0016020">
    <property type="term" value="C:membrane"/>
    <property type="evidence" value="ECO:0007669"/>
    <property type="project" value="UniProtKB-SubCell"/>
</dbReference>
<dbReference type="PANTHER" id="PTHR45951">
    <property type="entry name" value="PROTEIN DISPATCHED-RELATED"/>
    <property type="match status" value="1"/>
</dbReference>
<accession>A0AAF5D7A8</accession>
<keyword evidence="2 7" id="KW-0812">Transmembrane</keyword>
<proteinExistence type="inferred from homology"/>
<evidence type="ECO:0000256" key="1">
    <source>
        <dbReference type="ARBA" id="ARBA00004141"/>
    </source>
</evidence>
<dbReference type="Proteomes" id="UP000035681">
    <property type="component" value="Unplaced"/>
</dbReference>
<evidence type="ECO:0000256" key="3">
    <source>
        <dbReference type="ARBA" id="ARBA00022989"/>
    </source>
</evidence>
<dbReference type="Gene3D" id="1.20.1640.10">
    <property type="entry name" value="Multidrug efflux transporter AcrB transmembrane domain"/>
    <property type="match status" value="2"/>
</dbReference>
<feature type="transmembrane region" description="Helical" evidence="7">
    <location>
        <begin position="2086"/>
        <end position="2106"/>
    </location>
</feature>
<dbReference type="PANTHER" id="PTHR45951:SF8">
    <property type="entry name" value="CHE-14 PROTEIN"/>
    <property type="match status" value="1"/>
</dbReference>
<feature type="transmembrane region" description="Helical" evidence="7">
    <location>
        <begin position="1605"/>
        <end position="1622"/>
    </location>
</feature>
<evidence type="ECO:0000256" key="2">
    <source>
        <dbReference type="ARBA" id="ARBA00022692"/>
    </source>
</evidence>
<evidence type="ECO:0000256" key="6">
    <source>
        <dbReference type="ARBA" id="ARBA00038046"/>
    </source>
</evidence>
<feature type="transmembrane region" description="Helical" evidence="7">
    <location>
        <begin position="2038"/>
        <end position="2055"/>
    </location>
</feature>
<feature type="transmembrane region" description="Helical" evidence="7">
    <location>
        <begin position="2060"/>
        <end position="2080"/>
    </location>
</feature>
<evidence type="ECO:0000313" key="9">
    <source>
        <dbReference type="Proteomes" id="UP000035681"/>
    </source>
</evidence>
<protein>
    <submittedName>
        <fullName evidence="10">Glutathione S-transferase</fullName>
    </submittedName>
</protein>
<feature type="transmembrane region" description="Helical" evidence="7">
    <location>
        <begin position="1654"/>
        <end position="1675"/>
    </location>
</feature>
<feature type="transmembrane region" description="Helical" evidence="7">
    <location>
        <begin position="1629"/>
        <end position="1648"/>
    </location>
</feature>
<evidence type="ECO:0000259" key="8">
    <source>
        <dbReference type="PROSITE" id="PS50156"/>
    </source>
</evidence>
<dbReference type="SUPFAM" id="SSF82866">
    <property type="entry name" value="Multidrug efflux transporter AcrB transmembrane domain"/>
    <property type="match status" value="2"/>
</dbReference>
<evidence type="ECO:0000256" key="7">
    <source>
        <dbReference type="SAM" id="Phobius"/>
    </source>
</evidence>
<dbReference type="InterPro" id="IPR000731">
    <property type="entry name" value="SSD"/>
</dbReference>
<feature type="transmembrane region" description="Helical" evidence="7">
    <location>
        <begin position="1696"/>
        <end position="1716"/>
    </location>
</feature>
<evidence type="ECO:0000313" key="10">
    <source>
        <dbReference type="WBParaSite" id="TCONS_00007468.p1"/>
    </source>
</evidence>
<keyword evidence="4 7" id="KW-0472">Membrane</keyword>
<reference evidence="10" key="1">
    <citation type="submission" date="2024-02" db="UniProtKB">
        <authorList>
            <consortium name="WormBaseParasite"/>
        </authorList>
    </citation>
    <scope>IDENTIFICATION</scope>
</reference>
<dbReference type="GO" id="GO:0022857">
    <property type="term" value="F:transmembrane transporter activity"/>
    <property type="evidence" value="ECO:0007669"/>
    <property type="project" value="TreeGrafter"/>
</dbReference>
<dbReference type="GO" id="GO:0007224">
    <property type="term" value="P:smoothened signaling pathway"/>
    <property type="evidence" value="ECO:0007669"/>
    <property type="project" value="TreeGrafter"/>
</dbReference>
<organism evidence="9 10">
    <name type="scientific">Strongyloides stercoralis</name>
    <name type="common">Threadworm</name>
    <dbReference type="NCBI Taxonomy" id="6248"/>
    <lineage>
        <taxon>Eukaryota</taxon>
        <taxon>Metazoa</taxon>
        <taxon>Ecdysozoa</taxon>
        <taxon>Nematoda</taxon>
        <taxon>Chromadorea</taxon>
        <taxon>Rhabditida</taxon>
        <taxon>Tylenchina</taxon>
        <taxon>Panagrolaimomorpha</taxon>
        <taxon>Strongyloidoidea</taxon>
        <taxon>Strongyloididae</taxon>
        <taxon>Strongyloides</taxon>
    </lineage>
</organism>
<dbReference type="InterPro" id="IPR052081">
    <property type="entry name" value="Dispatched_Hh_regulator"/>
</dbReference>
<dbReference type="Pfam" id="PF14680">
    <property type="entry name" value="FANCI_HD2"/>
    <property type="match status" value="1"/>
</dbReference>
<dbReference type="PROSITE" id="PS50156">
    <property type="entry name" value="SSD"/>
    <property type="match status" value="1"/>
</dbReference>
<keyword evidence="5" id="KW-0325">Glycoprotein</keyword>
<evidence type="ECO:0000256" key="4">
    <source>
        <dbReference type="ARBA" id="ARBA00023136"/>
    </source>
</evidence>
<dbReference type="Pfam" id="PF12349">
    <property type="entry name" value="Sterol-sensing"/>
    <property type="match status" value="1"/>
</dbReference>
<comment type="subcellular location">
    <subcellularLocation>
        <location evidence="1">Membrane</location>
        <topology evidence="1">Multi-pass membrane protein</topology>
    </subcellularLocation>
</comment>
<keyword evidence="3 7" id="KW-1133">Transmembrane helix</keyword>
<feature type="transmembrane region" description="Helical" evidence="7">
    <location>
        <begin position="2127"/>
        <end position="2147"/>
    </location>
</feature>
<sequence>MTPKVEGLEYDEWVEYFFDKVNTLSYEYCTVNVASKNDDNKFEETSNDLSKIFDKPDFNNTLTALYSHFAEKSKDDGGKSFCTFLERFIYVLNHVKDSEEYGLIMAKYTLESLLSFKLNNTSIGALIDLIQDLTYCTKLSNLFKIASLIKSKITGSEAGNEVPKHFIIASTIILQKIHLYNELSSEDGDDQSGAEFVQQFFFDILDNSDSSKFSNAFRLTSCFNLPDIYRLYIENVFSTTFENFSIIERADFLQKCLNFITDMDEKDVYMLFDKYFNCWSSLSCDEIMSIKGMFLDFHKLISNDKGIVLKLLSMLKCKMASIMGSSFGFIVAIILCSSKIYSEKSVGDVTNIFIRLWKSSFDLDNNAWLIHVIGTSPASTWRGKFNVLFNVINMDGEYKEMFVPGIEHLCLSLISRESTDGNQELKNNSLNEEDSIVVLGRWIFLEVINTDPTTFQKCIEFLLGLIRNSFGSKSVCIFFIDILVNVVKRNKLQLNECWKLISSFIENIFKVPDGDLCCTVVRALLPVIMEHVELRKIVFEEVKICVRQTATHDKIIPLIFYLLRAVTEQAAVIEMNNYSQSFATYATLSAKNPYKKTPDEVMALNIYAIIKKCLHKGAVAKSILYKCLVDNCNKNSNIIPHSLSLLLEEMHGVNEISMDKIITIDNGVVIINKPLPQLIAAITRIMRLSVSRDINNSVTESNGFKLEGKVEILLNQMREKTLDDLKISSDSYELMVNIEKAKNIVFASMMLQMYNISLEYMWSFGNIVNDKKSCDSFISLLLRRGELENIISCVKKSNIKVKDSDLTSCFDRLSPIELDDKILSSMLTTIVEIQKGTGCDTKILSEENCIVLTRFVVQCFYEKIENIDGFNVHGILNMKMLTDIALNLYQIFYIKEGSFFSQIPFNDHLRSIALEGFIRIVIYITKKYGRASEPSLTTIFNEILVFHGSKEENQIKPISDDQYINSIGKYYCFFMFSGMIHTVGLEDEFIDTPEEMLIRGKAFLKLFNHIIDTIPNAFWSIKKRFLLDTCKSTMKVYTRSNMAQITEIANELWKIVFKLVYTSQIYSNNSINKMLSTIIDSIIVALASREEEDEKYSKRTLKSITYENVNGIFNMYIHGIQKMINNMETSIQIYLHLYNEFTDDFLVLLLNDCDIIMKYVCDVVETSVDYDCNKSIVTEMLTNSYKALTCIINQFISKCGHKKEMLEWKCLDSLSSLINGTLKGILKICKEEFFKENNDLNNGKMVKSKKKNMKIEHKKTDTLLRNYNLAIKYFELAILNLNSKVGDNRFSINDSASESVVDETGFDTRDTAYSGTRLAWDQIQGVLSIGNRVSFQYDFPVEQKFTEIFFNNNNSIIKNDNNNIRNLRLKRNWADNLVASLTNVACYENPIPAMDYLSQFVIEIPSIDKIFDPVFLTDMCLLQDELMEEIKYFENMTPYKSIFHIANFFSCFSPNYRVNCTYMNYDDIQYSKNLMEVCIPYREQIISCRRHCHKLGNPLSIETCTSCDNNEIPKNCSSQMVFDLFYRVLPKYIPGRPIYLNNYLPFFSYTAYKLQGMSVDIKKYVKLEEKLKEIFKKSSIIKLKGLNFEVKRDLLLPYAIRDSKLAIIAAIIVFIIIGAYSFSITYTLAILYMLSTSVLSALAVYTFFTQDFPLLNLVVFVLLIAIGSDDAFLVYSSFETGDNFDVYTFHESLKHVATTMFLTQFSTAVPFFVNILSKVIVFRSFGLFAGFTLTFNYFLLISFLPAFVALEKKIARKVCPRFRPPTIKWMKRIINNFINEILPSIVIQGRFIWIVFLTIYSGISFFIIFNQLHLPQYNPLQLFARSNLHEWFDNNAEIQFEFIETKIALPLNMRLVWGLNKVQSLSHFNPDSVTNVTIDKKFRIHTLVELQNLAKELYRMRSLPFIQHSAKFWPERFLDWSRTLPCTPDAACCNVTNKYFEDDFLDYCMRISTTQIPTMFNDTPIYHNVTYEFVGYTALLPTKLKYNHRFKLLSEAFDKFDKQLTPQVSSNTFWYSPEWGLMSTWIDLQKSIVSDCQYSTYVSIFFVAIFAFICLKLKSIVALVCITFIVTSSGGTVVFFGWELGVLEAVILVLAVGLSFDYTLHYGAAIPVSGCVYHKIVEAIKTAAVPVALAASTSLLAGFIMLFSITHAFFQVGMFLVVSISASYIYSTFFFLPLLYMTMKEEEGGCNYCKKEKKFSGEKMRTFAKLCTCT</sequence>
<dbReference type="WBParaSite" id="TCONS_00007468.p1">
    <property type="protein sequence ID" value="TCONS_00007468.p1"/>
    <property type="gene ID" value="XLOC_005503"/>
</dbReference>
<evidence type="ECO:0000256" key="5">
    <source>
        <dbReference type="ARBA" id="ARBA00023180"/>
    </source>
</evidence>